<dbReference type="Ensembl" id="ENSSTUT00000022927.1">
    <property type="protein sequence ID" value="ENSSTUP00000021828.1"/>
    <property type="gene ID" value="ENSSTUG00000009633.1"/>
</dbReference>
<evidence type="ECO:0000313" key="4">
    <source>
        <dbReference type="Proteomes" id="UP000472277"/>
    </source>
</evidence>
<evidence type="ECO:0000313" key="3">
    <source>
        <dbReference type="Ensembl" id="ENSSTUP00000021828.1"/>
    </source>
</evidence>
<feature type="transmembrane region" description="Helical" evidence="1">
    <location>
        <begin position="445"/>
        <end position="465"/>
    </location>
</feature>
<feature type="transmembrane region" description="Helical" evidence="1">
    <location>
        <begin position="477"/>
        <end position="500"/>
    </location>
</feature>
<keyword evidence="1" id="KW-1133">Transmembrane helix</keyword>
<keyword evidence="1" id="KW-0812">Transmembrane</keyword>
<feature type="transmembrane region" description="Helical" evidence="1">
    <location>
        <begin position="288"/>
        <end position="311"/>
    </location>
</feature>
<dbReference type="GO" id="GO:0016747">
    <property type="term" value="F:acyltransferase activity, transferring groups other than amino-acyl groups"/>
    <property type="evidence" value="ECO:0007669"/>
    <property type="project" value="InterPro"/>
</dbReference>
<dbReference type="PANTHER" id="PTHR11161">
    <property type="entry name" value="O-ACYLTRANSFERASE"/>
    <property type="match status" value="1"/>
</dbReference>
<gene>
    <name evidence="3" type="primary">oacyl</name>
</gene>
<dbReference type="Pfam" id="PF20146">
    <property type="entry name" value="NRF"/>
    <property type="match status" value="1"/>
</dbReference>
<sequence>MVLLWRASCLVHCLTLYSLAVYSINVSEKCTQDTRTFLSELNKDLPSEYAALMYDAFGKMGSDVVGGNVNRPGSLQECLSVQGPSFTGQYCQVFLKQDPIQYFVGICVPDSCVEEEVQTLVVYGCMYSWLQAFSFQACSQEVLSTATPGGGYSSLNGIRIFSLLWIICGHTVQLSAWNNLDNEKRWKGTVEKNPLHVFAFSGPVYLAVDTFLLLGGLLSARSLLGSIQRAEDKLSPGLVANFLFKRFKRVQPLHLFIVCLAIGLFSVVQRGAFWFIAEDEIINCKKYWWSNLLLVNNLFTITDICAPWTWYLSLDFQFYATTPLFLPTCVFFNNTALFRFNNISLSSPLLSSPLLSSPLLSCVCVTTQWQAAVGWFCCLSVMAILVGLAYVLRDVPPQPSAPHALYQGIHRSLWALAVAWIILACEEGYGGFVDNLLSLNLWVPLSNISFACYLIHPVLIILYNGKQETPIHYTDMNFFYLFLGHMILTVVIGYVLTVLVEKPYLFLRGSKA</sequence>
<dbReference type="Proteomes" id="UP000472277">
    <property type="component" value="Chromosome 15"/>
</dbReference>
<feature type="transmembrane region" description="Helical" evidence="1">
    <location>
        <begin position="373"/>
        <end position="392"/>
    </location>
</feature>
<dbReference type="InterPro" id="IPR052728">
    <property type="entry name" value="O2_lipid_transport_reg"/>
</dbReference>
<feature type="transmembrane region" description="Helical" evidence="1">
    <location>
        <begin position="197"/>
        <end position="220"/>
    </location>
</feature>
<keyword evidence="1" id="KW-0472">Membrane</keyword>
<accession>A0A673XKC3</accession>
<dbReference type="SMART" id="SM00703">
    <property type="entry name" value="NRF"/>
    <property type="match status" value="1"/>
</dbReference>
<dbReference type="GeneTree" id="ENSGT00530000063340"/>
<dbReference type="InterPro" id="IPR006621">
    <property type="entry name" value="Nose-resist-to-fluoxetine_N"/>
</dbReference>
<evidence type="ECO:0000259" key="2">
    <source>
        <dbReference type="SMART" id="SM00703"/>
    </source>
</evidence>
<organism evidence="3 4">
    <name type="scientific">Salmo trutta</name>
    <name type="common">Brown trout</name>
    <dbReference type="NCBI Taxonomy" id="8032"/>
    <lineage>
        <taxon>Eukaryota</taxon>
        <taxon>Metazoa</taxon>
        <taxon>Chordata</taxon>
        <taxon>Craniata</taxon>
        <taxon>Vertebrata</taxon>
        <taxon>Euteleostomi</taxon>
        <taxon>Actinopterygii</taxon>
        <taxon>Neopterygii</taxon>
        <taxon>Teleostei</taxon>
        <taxon>Protacanthopterygii</taxon>
        <taxon>Salmoniformes</taxon>
        <taxon>Salmonidae</taxon>
        <taxon>Salmoninae</taxon>
        <taxon>Salmo</taxon>
    </lineage>
</organism>
<dbReference type="PANTHER" id="PTHR11161:SF0">
    <property type="entry name" value="O-ACYLTRANSFERASE LIKE PROTEIN"/>
    <property type="match status" value="1"/>
</dbReference>
<reference evidence="3" key="1">
    <citation type="submission" date="2025-08" db="UniProtKB">
        <authorList>
            <consortium name="Ensembl"/>
        </authorList>
    </citation>
    <scope>IDENTIFICATION</scope>
</reference>
<dbReference type="InterPro" id="IPR002656">
    <property type="entry name" value="Acyl_transf_3_dom"/>
</dbReference>
<dbReference type="AlphaFoldDB" id="A0A673XKC3"/>
<keyword evidence="4" id="KW-1185">Reference proteome</keyword>
<feature type="transmembrane region" description="Helical" evidence="1">
    <location>
        <begin position="160"/>
        <end position="177"/>
    </location>
</feature>
<proteinExistence type="predicted"/>
<dbReference type="Pfam" id="PF01757">
    <property type="entry name" value="Acyl_transf_3"/>
    <property type="match status" value="1"/>
</dbReference>
<protein>
    <submittedName>
        <fullName evidence="3">O-acyltransferase like protein-like</fullName>
    </submittedName>
</protein>
<feature type="transmembrane region" description="Helical" evidence="1">
    <location>
        <begin position="253"/>
        <end position="276"/>
    </location>
</feature>
<feature type="domain" description="Nose resistant-to-fluoxetine protein N-terminal" evidence="2">
    <location>
        <begin position="27"/>
        <end position="140"/>
    </location>
</feature>
<reference evidence="3" key="2">
    <citation type="submission" date="2025-09" db="UniProtKB">
        <authorList>
            <consortium name="Ensembl"/>
        </authorList>
    </citation>
    <scope>IDENTIFICATION</scope>
</reference>
<name>A0A673XKC3_SALTR</name>
<evidence type="ECO:0000256" key="1">
    <source>
        <dbReference type="SAM" id="Phobius"/>
    </source>
</evidence>